<dbReference type="GO" id="GO:0004751">
    <property type="term" value="F:ribose-5-phosphate isomerase activity"/>
    <property type="evidence" value="ECO:0007669"/>
    <property type="project" value="UniProtKB-UniRule"/>
</dbReference>
<comment type="function">
    <text evidence="3">Catalyzes the reversible conversion of ribose-5-phosphate to ribulose 5-phosphate.</text>
</comment>
<dbReference type="SUPFAM" id="SSF100950">
    <property type="entry name" value="NagB/RpiA/CoA transferase-like"/>
    <property type="match status" value="1"/>
</dbReference>
<dbReference type="SUPFAM" id="SSF75445">
    <property type="entry name" value="D-ribose-5-phosphate isomerase (RpiA), lid domain"/>
    <property type="match status" value="1"/>
</dbReference>
<evidence type="ECO:0000256" key="1">
    <source>
        <dbReference type="ARBA" id="ARBA00008088"/>
    </source>
</evidence>
<dbReference type="FunFam" id="3.30.70.260:FF:000018">
    <property type="entry name" value="Ribose-5-phosphate isomerase A"/>
    <property type="match status" value="1"/>
</dbReference>
<dbReference type="Pfam" id="PF06026">
    <property type="entry name" value="Rib_5-P_isom_A"/>
    <property type="match status" value="2"/>
</dbReference>
<evidence type="ECO:0000256" key="4">
    <source>
        <dbReference type="SAM" id="MobiDB-lite"/>
    </source>
</evidence>
<dbReference type="InterPro" id="IPR037171">
    <property type="entry name" value="NagB/RpiA_transferase-like"/>
</dbReference>
<proteinExistence type="inferred from homology"/>
<dbReference type="OrthoDB" id="19013at2157"/>
<dbReference type="InterPro" id="IPR004788">
    <property type="entry name" value="Ribose5P_isomerase_type_A"/>
</dbReference>
<dbReference type="PANTHER" id="PTHR11934:SF0">
    <property type="entry name" value="RIBOSE-5-PHOSPHATE ISOMERASE"/>
    <property type="match status" value="1"/>
</dbReference>
<gene>
    <name evidence="3" type="primary">rpiA</name>
    <name evidence="5" type="ORF">SAMN05216564_102247</name>
</gene>
<dbReference type="NCBIfam" id="TIGR00021">
    <property type="entry name" value="rpiA"/>
    <property type="match status" value="1"/>
</dbReference>
<sequence>MKTTGGTDAQKRRAGESAAAAVEDGDVVGLGTGSTAAYAIRAIGRAVDSGLDVRGVPTSFGARALARDHGVPIVELDAVCGPDSPGIDLAIDGADQVVLGDDSNDGTIDGSATDGSATGEAETDGAGNASGALIKGGGAAHAREKVVDAAADRFLVVVDPSKRTDALDADVPVEVLPEARTTAAAAIRDAGGEPALRRAERKDGPVVTDNGNLVLDCSFGRIADPDQLAETLATVPGVLEHGIFVDLADEIHVGTADGVTVRSV</sequence>
<feature type="region of interest" description="Disordered" evidence="4">
    <location>
        <begin position="1"/>
        <end position="20"/>
    </location>
</feature>
<feature type="binding site" evidence="3">
    <location>
        <begin position="92"/>
        <end position="95"/>
    </location>
    <ligand>
        <name>substrate</name>
    </ligand>
</feature>
<organism evidence="5 6">
    <name type="scientific">Halopenitus persicus</name>
    <dbReference type="NCBI Taxonomy" id="1048396"/>
    <lineage>
        <taxon>Archaea</taxon>
        <taxon>Methanobacteriati</taxon>
        <taxon>Methanobacteriota</taxon>
        <taxon>Stenosarchaea group</taxon>
        <taxon>Halobacteria</taxon>
        <taxon>Halobacteriales</taxon>
        <taxon>Haloferacaceae</taxon>
        <taxon>Halopenitus</taxon>
    </lineage>
</organism>
<dbReference type="Gene3D" id="3.40.50.1360">
    <property type="match status" value="2"/>
</dbReference>
<dbReference type="InterPro" id="IPR020672">
    <property type="entry name" value="Ribose5P_isomerase_typA_subgr"/>
</dbReference>
<dbReference type="EC" id="5.3.1.6" evidence="3"/>
<feature type="active site" description="Proton acceptor" evidence="3">
    <location>
        <position position="144"/>
    </location>
</feature>
<dbReference type="UniPathway" id="UPA00115">
    <property type="reaction ID" value="UER00412"/>
</dbReference>
<comment type="pathway">
    <text evidence="3">Carbohydrate degradation; pentose phosphate pathway; D-ribose 5-phosphate from D-ribulose 5-phosphate (non-oxidative stage): step 1/1.</text>
</comment>
<feature type="binding site" evidence="3">
    <location>
        <position position="162"/>
    </location>
    <ligand>
        <name>substrate</name>
    </ligand>
</feature>
<dbReference type="PANTHER" id="PTHR11934">
    <property type="entry name" value="RIBOSE-5-PHOSPHATE ISOMERASE"/>
    <property type="match status" value="1"/>
</dbReference>
<accession>A0A1H3FX53</accession>
<feature type="binding site" evidence="3">
    <location>
        <begin position="135"/>
        <end position="138"/>
    </location>
    <ligand>
        <name>substrate</name>
    </ligand>
</feature>
<protein>
    <recommendedName>
        <fullName evidence="3">Ribose-5-phosphate isomerase A</fullName>
        <ecNumber evidence="3">5.3.1.6</ecNumber>
    </recommendedName>
    <alternativeName>
        <fullName evidence="3">Phosphoriboisomerase A</fullName>
        <shortName evidence="3">PRI</shortName>
    </alternativeName>
</protein>
<keyword evidence="2 3" id="KW-0413">Isomerase</keyword>
<dbReference type="Proteomes" id="UP000199079">
    <property type="component" value="Unassembled WGS sequence"/>
</dbReference>
<evidence type="ECO:0000313" key="6">
    <source>
        <dbReference type="Proteomes" id="UP000199079"/>
    </source>
</evidence>
<comment type="subunit">
    <text evidence="3">Homodimer.</text>
</comment>
<evidence type="ECO:0000256" key="3">
    <source>
        <dbReference type="HAMAP-Rule" id="MF_00170"/>
    </source>
</evidence>
<evidence type="ECO:0000313" key="5">
    <source>
        <dbReference type="EMBL" id="SDX95662.1"/>
    </source>
</evidence>
<feature type="region of interest" description="Disordered" evidence="4">
    <location>
        <begin position="100"/>
        <end position="129"/>
    </location>
</feature>
<dbReference type="EMBL" id="FNPC01000002">
    <property type="protein sequence ID" value="SDX95662.1"/>
    <property type="molecule type" value="Genomic_DNA"/>
</dbReference>
<dbReference type="GO" id="GO:0006014">
    <property type="term" value="P:D-ribose metabolic process"/>
    <property type="evidence" value="ECO:0007669"/>
    <property type="project" value="TreeGrafter"/>
</dbReference>
<dbReference type="HAMAP" id="MF_00170">
    <property type="entry name" value="Rib_5P_isom_A"/>
    <property type="match status" value="1"/>
</dbReference>
<keyword evidence="6" id="KW-1185">Reference proteome</keyword>
<dbReference type="GO" id="GO:0005829">
    <property type="term" value="C:cytosol"/>
    <property type="evidence" value="ECO:0007669"/>
    <property type="project" value="TreeGrafter"/>
</dbReference>
<name>A0A1H3FX53_9EURY</name>
<dbReference type="GO" id="GO:0009052">
    <property type="term" value="P:pentose-phosphate shunt, non-oxidative branch"/>
    <property type="evidence" value="ECO:0007669"/>
    <property type="project" value="UniProtKB-UniRule"/>
</dbReference>
<dbReference type="CDD" id="cd01398">
    <property type="entry name" value="RPI_A"/>
    <property type="match status" value="1"/>
</dbReference>
<feature type="binding site" evidence="3">
    <location>
        <begin position="32"/>
        <end position="35"/>
    </location>
    <ligand>
        <name>substrate</name>
    </ligand>
</feature>
<comment type="catalytic activity">
    <reaction evidence="3">
        <text>aldehydo-D-ribose 5-phosphate = D-ribulose 5-phosphate</text>
        <dbReference type="Rhea" id="RHEA:14657"/>
        <dbReference type="ChEBI" id="CHEBI:58121"/>
        <dbReference type="ChEBI" id="CHEBI:58273"/>
        <dbReference type="EC" id="5.3.1.6"/>
    </reaction>
</comment>
<dbReference type="RefSeq" id="WP_092731044.1">
    <property type="nucleotide sequence ID" value="NZ_FNPC01000002.1"/>
</dbReference>
<evidence type="ECO:0000256" key="2">
    <source>
        <dbReference type="ARBA" id="ARBA00023235"/>
    </source>
</evidence>
<dbReference type="Gene3D" id="3.30.70.260">
    <property type="match status" value="1"/>
</dbReference>
<comment type="similarity">
    <text evidence="1 3">Belongs to the ribose 5-phosphate isomerase family.</text>
</comment>
<reference evidence="6" key="1">
    <citation type="submission" date="2016-10" db="EMBL/GenBank/DDBJ databases">
        <authorList>
            <person name="Varghese N."/>
            <person name="Submissions S."/>
        </authorList>
    </citation>
    <scope>NUCLEOTIDE SEQUENCE [LARGE SCALE GENOMIC DNA]</scope>
    <source>
        <strain evidence="6">DC30,IBRC 10041,KCTC 4046</strain>
    </source>
</reference>
<dbReference type="AlphaFoldDB" id="A0A1H3FX53"/>